<comment type="caution">
    <text evidence="11">The sequence shown here is derived from an EMBL/GenBank/DDBJ whole genome shotgun (WGS) entry which is preliminary data.</text>
</comment>
<dbReference type="GO" id="GO:0005789">
    <property type="term" value="C:endoplasmic reticulum membrane"/>
    <property type="evidence" value="ECO:0007669"/>
    <property type="project" value="UniProtKB-SubCell"/>
</dbReference>
<evidence type="ECO:0000256" key="9">
    <source>
        <dbReference type="ARBA" id="ARBA00047604"/>
    </source>
</evidence>
<evidence type="ECO:0000256" key="3">
    <source>
        <dbReference type="ARBA" id="ARBA00004771"/>
    </source>
</evidence>
<evidence type="ECO:0000256" key="5">
    <source>
        <dbReference type="ARBA" id="ARBA00022679"/>
    </source>
</evidence>
<keyword evidence="7" id="KW-0012">Acyltransferase</keyword>
<dbReference type="SUPFAM" id="SSF52777">
    <property type="entry name" value="CoA-dependent acyltransferases"/>
    <property type="match status" value="1"/>
</dbReference>
<evidence type="ECO:0000256" key="10">
    <source>
        <dbReference type="ARBA" id="ARBA00048109"/>
    </source>
</evidence>
<sequence length="523" mass="58245">MRDLLPNYCVSARASVADHSLPPPPATDHCLEGKSKMVSEGKVGEPLSPAAKLFHAPSFNCYVIAIMGCKTSINSQVIKEGLCQTLLNHPRFTSKLVKKGRKSRWKKTTVNIDNHVIVAEIDTKVEFPDRFVEDYISNITKTPLDLSKPLWELHLLNIKTSDAEAVAIFRIHHSMGDGASLMSLLLASTRKISDPHALPTMPCKKRVMPDNDSLIPNHVIISRFWSLLLAIWWGLVLIWHTLVDLVLFVLSIFFIKDTWTPLKGAPGVELNTKRFIHRTVSMEHIKLVKDEMKMTINDVLFGVTQAGLSRYLNRECGVDANAGAEKQRYSVAKNIRLRASVLVNIRPVAGIQDLADMMAEKSKTKWGNGLGCIVLPLSIAIQEDPLQYIHQAKATVDRKKHSLEAICTHVCTKFILNLFGVKLAAAITRRVLYNTTVAFSNVLGPVEEIGFYGHPVAYIAPSVYGHPQALTFHFQSYANKMTISVSVDPSVIQDPYILCDDLEESLKLIVDAVQKKLIMNAVV</sequence>
<dbReference type="Pfam" id="PF06974">
    <property type="entry name" value="WS_DGAT_C"/>
    <property type="match status" value="1"/>
</dbReference>
<evidence type="ECO:0000256" key="2">
    <source>
        <dbReference type="ARBA" id="ARBA00004586"/>
    </source>
</evidence>
<reference evidence="12" key="1">
    <citation type="journal article" date="2020" name="Nat. Commun.">
        <title>Genome sequence of the cluster root forming white lupin.</title>
        <authorList>
            <person name="Hufnagel B."/>
            <person name="Marques A."/>
            <person name="Soriano A."/>
            <person name="Marques L."/>
            <person name="Divol F."/>
            <person name="Doumas P."/>
            <person name="Sallet E."/>
            <person name="Mancinotti D."/>
            <person name="Carrere S."/>
            <person name="Marande W."/>
            <person name="Arribat S."/>
            <person name="Keller J."/>
            <person name="Huneau C."/>
            <person name="Blein T."/>
            <person name="Aime D."/>
            <person name="Laguerre M."/>
            <person name="Taylor J."/>
            <person name="Schubert V."/>
            <person name="Nelson M."/>
            <person name="Geu-Flores F."/>
            <person name="Crespi M."/>
            <person name="Gallardo-Guerrero K."/>
            <person name="Delaux P.-M."/>
            <person name="Salse J."/>
            <person name="Berges H."/>
            <person name="Guyot R."/>
            <person name="Gouzy J."/>
            <person name="Peret B."/>
        </authorList>
    </citation>
    <scope>NUCLEOTIDE SEQUENCE [LARGE SCALE GENOMIC DNA]</scope>
    <source>
        <strain evidence="12">cv. Amiga</strain>
    </source>
</reference>
<comment type="pathway">
    <text evidence="3">Glycerolipid metabolism; triacylglycerol biosynthesis.</text>
</comment>
<dbReference type="AlphaFoldDB" id="A0A6A5M9X8"/>
<dbReference type="Proteomes" id="UP000447434">
    <property type="component" value="Chromosome 12"/>
</dbReference>
<evidence type="ECO:0000256" key="8">
    <source>
        <dbReference type="ARBA" id="ARBA00024360"/>
    </source>
</evidence>
<evidence type="ECO:0000313" key="11">
    <source>
        <dbReference type="EMBL" id="KAE9603271.1"/>
    </source>
</evidence>
<dbReference type="EMBL" id="WOCE01000012">
    <property type="protein sequence ID" value="KAE9603271.1"/>
    <property type="molecule type" value="Genomic_DNA"/>
</dbReference>
<evidence type="ECO:0000256" key="7">
    <source>
        <dbReference type="ARBA" id="ARBA00023315"/>
    </source>
</evidence>
<dbReference type="GO" id="GO:0005886">
    <property type="term" value="C:plasma membrane"/>
    <property type="evidence" value="ECO:0007669"/>
    <property type="project" value="UniProtKB-SubCell"/>
</dbReference>
<dbReference type="GO" id="GO:0004144">
    <property type="term" value="F:diacylglycerol O-acyltransferase activity"/>
    <property type="evidence" value="ECO:0007669"/>
    <property type="project" value="UniProtKB-EC"/>
</dbReference>
<dbReference type="PANTHER" id="PTHR31650">
    <property type="entry name" value="O-ACYLTRANSFERASE (WSD1-LIKE) FAMILY PROTEIN"/>
    <property type="match status" value="1"/>
</dbReference>
<dbReference type="Pfam" id="PF03007">
    <property type="entry name" value="WS_DGAT_cat"/>
    <property type="match status" value="1"/>
</dbReference>
<protein>
    <submittedName>
        <fullName evidence="11">Putative transferase</fullName>
    </submittedName>
</protein>
<keyword evidence="12" id="KW-1185">Reference proteome</keyword>
<name>A0A6A5M9X8_LUPAL</name>
<comment type="subcellular location">
    <subcellularLocation>
        <location evidence="1">Cell membrane</location>
        <topology evidence="1">Single-pass membrane protein</topology>
    </subcellularLocation>
    <subcellularLocation>
        <location evidence="2">Endoplasmic reticulum membrane</location>
    </subcellularLocation>
</comment>
<gene>
    <name evidence="11" type="ORF">Lalb_Chr12g0208751</name>
</gene>
<dbReference type="InterPro" id="IPR009721">
    <property type="entry name" value="O-acyltransferase_WSD1_C"/>
</dbReference>
<dbReference type="GO" id="GO:0047196">
    <property type="term" value="F:long-chain-alcohol O-fatty-acyltransferase activity"/>
    <property type="evidence" value="ECO:0007669"/>
    <property type="project" value="UniProtKB-EC"/>
</dbReference>
<keyword evidence="6" id="KW-0256">Endoplasmic reticulum</keyword>
<evidence type="ECO:0000313" key="12">
    <source>
        <dbReference type="Proteomes" id="UP000447434"/>
    </source>
</evidence>
<evidence type="ECO:0000256" key="6">
    <source>
        <dbReference type="ARBA" id="ARBA00022824"/>
    </source>
</evidence>
<comment type="similarity">
    <text evidence="8">In the N-terminal section; belongs to the long-chain O-acyltransferase family.</text>
</comment>
<proteinExistence type="inferred from homology"/>
<dbReference type="GO" id="GO:0019432">
    <property type="term" value="P:triglyceride biosynthetic process"/>
    <property type="evidence" value="ECO:0007669"/>
    <property type="project" value="UniProtKB-UniPathway"/>
</dbReference>
<evidence type="ECO:0000256" key="1">
    <source>
        <dbReference type="ARBA" id="ARBA00004162"/>
    </source>
</evidence>
<comment type="catalytic activity">
    <reaction evidence="9">
        <text>a long chain fatty alcohol + a fatty acyl-CoA = a long-chain alcohol wax ester + CoA</text>
        <dbReference type="Rhea" id="RHEA:38443"/>
        <dbReference type="ChEBI" id="CHEBI:17135"/>
        <dbReference type="ChEBI" id="CHEBI:57287"/>
        <dbReference type="ChEBI" id="CHEBI:77636"/>
        <dbReference type="ChEBI" id="CHEBI:235323"/>
        <dbReference type="EC" id="2.3.1.75"/>
    </reaction>
</comment>
<dbReference type="UniPathway" id="UPA00282"/>
<comment type="catalytic activity">
    <reaction evidence="10">
        <text>an acyl-CoA + a 1,2-diacyl-sn-glycerol = a triacyl-sn-glycerol + CoA</text>
        <dbReference type="Rhea" id="RHEA:10868"/>
        <dbReference type="ChEBI" id="CHEBI:17815"/>
        <dbReference type="ChEBI" id="CHEBI:57287"/>
        <dbReference type="ChEBI" id="CHEBI:58342"/>
        <dbReference type="ChEBI" id="CHEBI:64615"/>
        <dbReference type="EC" id="2.3.1.20"/>
    </reaction>
</comment>
<accession>A0A6A5M9X8</accession>
<evidence type="ECO:0000256" key="4">
    <source>
        <dbReference type="ARBA" id="ARBA00005189"/>
    </source>
</evidence>
<dbReference type="OrthoDB" id="619536at2759"/>
<dbReference type="InterPro" id="IPR045034">
    <property type="entry name" value="O-acyltransferase_WSD1-like"/>
</dbReference>
<organism evidence="11 12">
    <name type="scientific">Lupinus albus</name>
    <name type="common">White lupine</name>
    <name type="synonym">Lupinus termis</name>
    <dbReference type="NCBI Taxonomy" id="3870"/>
    <lineage>
        <taxon>Eukaryota</taxon>
        <taxon>Viridiplantae</taxon>
        <taxon>Streptophyta</taxon>
        <taxon>Embryophyta</taxon>
        <taxon>Tracheophyta</taxon>
        <taxon>Spermatophyta</taxon>
        <taxon>Magnoliopsida</taxon>
        <taxon>eudicotyledons</taxon>
        <taxon>Gunneridae</taxon>
        <taxon>Pentapetalae</taxon>
        <taxon>rosids</taxon>
        <taxon>fabids</taxon>
        <taxon>Fabales</taxon>
        <taxon>Fabaceae</taxon>
        <taxon>Papilionoideae</taxon>
        <taxon>50 kb inversion clade</taxon>
        <taxon>genistoids sensu lato</taxon>
        <taxon>core genistoids</taxon>
        <taxon>Genisteae</taxon>
        <taxon>Lupinus</taxon>
    </lineage>
</organism>
<dbReference type="InterPro" id="IPR004255">
    <property type="entry name" value="O-acyltransferase_WSD1_N"/>
</dbReference>
<comment type="pathway">
    <text evidence="4">Lipid metabolism.</text>
</comment>
<dbReference type="PANTHER" id="PTHR31650:SF1">
    <property type="entry name" value="WAX ESTER SYNTHASE_DIACYLGLYCEROL ACYLTRANSFERASE 4-RELATED"/>
    <property type="match status" value="1"/>
</dbReference>
<keyword evidence="5 11" id="KW-0808">Transferase</keyword>